<dbReference type="AlphaFoldDB" id="A0A1V9FD87"/>
<comment type="subcellular location">
    <subcellularLocation>
        <location evidence="1 7">Cell outer membrane</location>
        <topology evidence="1 7">Multi-pass membrane protein</topology>
    </subcellularLocation>
</comment>
<dbReference type="Pfam" id="PF13715">
    <property type="entry name" value="CarbopepD_reg_2"/>
    <property type="match status" value="1"/>
</dbReference>
<keyword evidence="12" id="KW-1185">Reference proteome</keyword>
<evidence type="ECO:0000256" key="5">
    <source>
        <dbReference type="ARBA" id="ARBA00023136"/>
    </source>
</evidence>
<evidence type="ECO:0000313" key="11">
    <source>
        <dbReference type="EMBL" id="OQP56146.1"/>
    </source>
</evidence>
<evidence type="ECO:0000313" key="12">
    <source>
        <dbReference type="Proteomes" id="UP000192276"/>
    </source>
</evidence>
<dbReference type="SUPFAM" id="SSF56935">
    <property type="entry name" value="Porins"/>
    <property type="match status" value="1"/>
</dbReference>
<dbReference type="RefSeq" id="WP_081169146.1">
    <property type="nucleotide sequence ID" value="NZ_LWBP01000204.1"/>
</dbReference>
<keyword evidence="6 7" id="KW-0998">Cell outer membrane</keyword>
<evidence type="ECO:0000256" key="8">
    <source>
        <dbReference type="SAM" id="MobiDB-lite"/>
    </source>
</evidence>
<evidence type="ECO:0000256" key="9">
    <source>
        <dbReference type="SAM" id="SignalP"/>
    </source>
</evidence>
<dbReference type="NCBIfam" id="TIGR04057">
    <property type="entry name" value="SusC_RagA_signa"/>
    <property type="match status" value="1"/>
</dbReference>
<name>A0A1V9FD87_9BACT</name>
<feature type="chain" id="PRO_5013071257" evidence="9">
    <location>
        <begin position="20"/>
        <end position="1106"/>
    </location>
</feature>
<evidence type="ECO:0000256" key="2">
    <source>
        <dbReference type="ARBA" id="ARBA00022448"/>
    </source>
</evidence>
<keyword evidence="9" id="KW-0732">Signal</keyword>
<feature type="domain" description="TonB-dependent receptor plug" evidence="10">
    <location>
        <begin position="114"/>
        <end position="220"/>
    </location>
</feature>
<dbReference type="PROSITE" id="PS52016">
    <property type="entry name" value="TONB_DEPENDENT_REC_3"/>
    <property type="match status" value="1"/>
</dbReference>
<dbReference type="InterPro" id="IPR037066">
    <property type="entry name" value="Plug_dom_sf"/>
</dbReference>
<evidence type="ECO:0000256" key="7">
    <source>
        <dbReference type="PROSITE-ProRule" id="PRU01360"/>
    </source>
</evidence>
<evidence type="ECO:0000256" key="4">
    <source>
        <dbReference type="ARBA" id="ARBA00022692"/>
    </source>
</evidence>
<accession>A0A1V9FD87</accession>
<comment type="similarity">
    <text evidence="7">Belongs to the TonB-dependent receptor family.</text>
</comment>
<dbReference type="InterPro" id="IPR036942">
    <property type="entry name" value="Beta-barrel_TonB_sf"/>
</dbReference>
<feature type="signal peptide" evidence="9">
    <location>
        <begin position="1"/>
        <end position="19"/>
    </location>
</feature>
<dbReference type="InterPro" id="IPR008969">
    <property type="entry name" value="CarboxyPept-like_regulatory"/>
</dbReference>
<proteinExistence type="inferred from homology"/>
<gene>
    <name evidence="11" type="ORF">A4R26_26930</name>
</gene>
<dbReference type="Gene3D" id="2.40.170.20">
    <property type="entry name" value="TonB-dependent receptor, beta-barrel domain"/>
    <property type="match status" value="1"/>
</dbReference>
<comment type="caution">
    <text evidence="11">The sequence shown here is derived from an EMBL/GenBank/DDBJ whole genome shotgun (WGS) entry which is preliminary data.</text>
</comment>
<protein>
    <submittedName>
        <fullName evidence="11">SusC/RagA family TonB-linked outer membrane protein</fullName>
    </submittedName>
</protein>
<feature type="region of interest" description="Disordered" evidence="8">
    <location>
        <begin position="29"/>
        <end position="48"/>
    </location>
</feature>
<dbReference type="Pfam" id="PF07715">
    <property type="entry name" value="Plug"/>
    <property type="match status" value="1"/>
</dbReference>
<keyword evidence="4 7" id="KW-0812">Transmembrane</keyword>
<dbReference type="Gene3D" id="2.60.40.1120">
    <property type="entry name" value="Carboxypeptidase-like, regulatory domain"/>
    <property type="match status" value="1"/>
</dbReference>
<dbReference type="NCBIfam" id="TIGR04056">
    <property type="entry name" value="OMP_RagA_SusC"/>
    <property type="match status" value="1"/>
</dbReference>
<dbReference type="InterPro" id="IPR023996">
    <property type="entry name" value="TonB-dep_OMP_SusC/RagA"/>
</dbReference>
<dbReference type="InterPro" id="IPR012910">
    <property type="entry name" value="Plug_dom"/>
</dbReference>
<keyword evidence="3 7" id="KW-1134">Transmembrane beta strand</keyword>
<dbReference type="STRING" id="550983.A4R26_26930"/>
<sequence>MRAIYVLLFLICSAAVATAQTKTITGTVKDDKGEQVPGATVTGKGTQLGTTTNTEGAFQITLPQTVTSLVITHSTMQTREVALIDGQTNIDIILKASTTNLNEVVVIGYGTVKRKDLTGSVGSVSGKQLAAVPVANAAQALQGKIPGVSVTAQDGRPDAAMSVRVRGGSSISNSNEPLYIVDGFPVSNINDIPASQIESIDVLKDASSAAIYGARGANGVVIVTTKSGKNGKFTISYDNYLQYNKATKYLETMGAYDYIAYNWAYAKSISNAYASAWERLWGIGSFAAQYNNTEGIDHYKNVGATNYSKEAYSNSFSHNHNLSISNGNDKTRYMLTLSYLDNEGMKINSWFKRANALFKIDQKIARNLTFSFDGRYADIQKMGNEGTTNGKGSILSSSYQFRPIATSDVLGELDDRKNTQIGLYDRLLQDQYNPVELMKDYLPLSKERSLRANAALSWTIIKGLTARSEFGYNRFFNRGKTWSGAVYNNYLDADGNKTFGGNASISSSEGWGYRWVNTLTYNVTGLGEAHSLNVVVGQEVMNNHNEATTMTGNKYPAGFDADQAFAMIDRYLPMTGSIVNFGISSSVSFPNKYNSYFGRANYTLLDKYLFTFTMRADGSSRFAPTKQWAYFPAAAFAWRTSDEEFMKDITWLNNLKLRASFGTVGNDGISPNEWRQQWSSTGLTQWSINEIRQIGYTTSGNLANPNLVWETATTRNLGIDFGIFQNRIYGTIDLYKNTTKDVLLLSTLNPISGFGTGIENVGSISNRGIELSLGGDIVNAKDFKLSASMNINFNRSKIEQLAPGVTGLYKSQWGSTVTQPNTGDYILKVGSPVGQVRGYVYDGWYTTDDFTYANGVYTLNKSADNPDIGAGIVGTVFGTTTNKPGGQVAHPGVVKFKDLTGDGIVNEKDVTTIGDMTPKHTGGFNVNASYKNFDLALNWNWSYGNQIYNANYLAAFTGSKEDGLYRNRLNYLSTSYKLYDIQNGQLVRVTDPAALKALNANATTFLPFQENPVVSSLGIQDGSFLRLNTVTIGYTLPASLISKIKLSRIRIYGAIYNALTLTSYPGLDPEVNTNTSQGNAAYPTLGLDWGSYPRARSFTAGVNIEF</sequence>
<dbReference type="SUPFAM" id="SSF49464">
    <property type="entry name" value="Carboxypeptidase regulatory domain-like"/>
    <property type="match status" value="1"/>
</dbReference>
<evidence type="ECO:0000259" key="10">
    <source>
        <dbReference type="Pfam" id="PF07715"/>
    </source>
</evidence>
<dbReference type="EMBL" id="LWBP01000204">
    <property type="protein sequence ID" value="OQP56146.1"/>
    <property type="molecule type" value="Genomic_DNA"/>
</dbReference>
<dbReference type="InterPro" id="IPR023997">
    <property type="entry name" value="TonB-dep_OMP_SusC/RagA_CS"/>
</dbReference>
<evidence type="ECO:0000256" key="6">
    <source>
        <dbReference type="ARBA" id="ARBA00023237"/>
    </source>
</evidence>
<reference evidence="12" key="1">
    <citation type="submission" date="2016-04" db="EMBL/GenBank/DDBJ databases">
        <authorList>
            <person name="Chen L."/>
            <person name="Zhuang W."/>
            <person name="Wang G."/>
        </authorList>
    </citation>
    <scope>NUCLEOTIDE SEQUENCE [LARGE SCALE GENOMIC DNA]</scope>
    <source>
        <strain evidence="12">208</strain>
    </source>
</reference>
<organism evidence="11 12">
    <name type="scientific">Niastella populi</name>
    <dbReference type="NCBI Taxonomy" id="550983"/>
    <lineage>
        <taxon>Bacteria</taxon>
        <taxon>Pseudomonadati</taxon>
        <taxon>Bacteroidota</taxon>
        <taxon>Chitinophagia</taxon>
        <taxon>Chitinophagales</taxon>
        <taxon>Chitinophagaceae</taxon>
        <taxon>Niastella</taxon>
    </lineage>
</organism>
<keyword evidence="5 7" id="KW-0472">Membrane</keyword>
<dbReference type="Proteomes" id="UP000192276">
    <property type="component" value="Unassembled WGS sequence"/>
</dbReference>
<evidence type="ECO:0000256" key="1">
    <source>
        <dbReference type="ARBA" id="ARBA00004571"/>
    </source>
</evidence>
<dbReference type="GO" id="GO:0009279">
    <property type="term" value="C:cell outer membrane"/>
    <property type="evidence" value="ECO:0007669"/>
    <property type="project" value="UniProtKB-SubCell"/>
</dbReference>
<keyword evidence="2 7" id="KW-0813">Transport</keyword>
<evidence type="ECO:0000256" key="3">
    <source>
        <dbReference type="ARBA" id="ARBA00022452"/>
    </source>
</evidence>
<dbReference type="OrthoDB" id="9768177at2"/>
<dbReference type="Gene3D" id="2.170.130.10">
    <property type="entry name" value="TonB-dependent receptor, plug domain"/>
    <property type="match status" value="1"/>
</dbReference>
<dbReference type="InterPro" id="IPR039426">
    <property type="entry name" value="TonB-dep_rcpt-like"/>
</dbReference>
<dbReference type="FunFam" id="2.170.130.10:FF:000008">
    <property type="entry name" value="SusC/RagA family TonB-linked outer membrane protein"/>
    <property type="match status" value="1"/>
</dbReference>